<name>A0ABS8ZCV0_9PSEU</name>
<dbReference type="NCBIfam" id="TIGR03564">
    <property type="entry name" value="F420_MSMEG_4879"/>
    <property type="match status" value="1"/>
</dbReference>
<evidence type="ECO:0000313" key="3">
    <source>
        <dbReference type="Proteomes" id="UP001521150"/>
    </source>
</evidence>
<dbReference type="PANTHER" id="PTHR43244:SF2">
    <property type="entry name" value="CONSERVED HYPOTHETICAL ALANINE AND PROLINE-RICH PROTEIN"/>
    <property type="match status" value="1"/>
</dbReference>
<comment type="caution">
    <text evidence="2">The sequence shown here is derived from an EMBL/GenBank/DDBJ whole genome shotgun (WGS) entry which is preliminary data.</text>
</comment>
<dbReference type="EC" id="1.-.-.-" evidence="2"/>
<reference evidence="2 3" key="1">
    <citation type="submission" date="2021-12" db="EMBL/GenBank/DDBJ databases">
        <title>Genome sequence of Kibdelosporangium philippinense ATCC 49844.</title>
        <authorList>
            <person name="Fedorov E.A."/>
            <person name="Omeragic M."/>
            <person name="Shalygina K.F."/>
            <person name="Maclea K.S."/>
        </authorList>
    </citation>
    <scope>NUCLEOTIDE SEQUENCE [LARGE SCALE GENOMIC DNA]</scope>
    <source>
        <strain evidence="2 3">ATCC 49844</strain>
    </source>
</reference>
<dbReference type="GO" id="GO:0016491">
    <property type="term" value="F:oxidoreductase activity"/>
    <property type="evidence" value="ECO:0007669"/>
    <property type="project" value="UniProtKB-KW"/>
</dbReference>
<keyword evidence="2" id="KW-0560">Oxidoreductase</keyword>
<feature type="domain" description="Luciferase-like" evidence="1">
    <location>
        <begin position="12"/>
        <end position="282"/>
    </location>
</feature>
<dbReference type="CDD" id="cd01097">
    <property type="entry name" value="Tetrahydromethanopterin_reductase"/>
    <property type="match status" value="1"/>
</dbReference>
<dbReference type="Gene3D" id="3.20.20.30">
    <property type="entry name" value="Luciferase-like domain"/>
    <property type="match status" value="1"/>
</dbReference>
<dbReference type="PANTHER" id="PTHR43244">
    <property type="match status" value="1"/>
</dbReference>
<dbReference type="InterPro" id="IPR050564">
    <property type="entry name" value="F420-G6PD/mer"/>
</dbReference>
<dbReference type="Pfam" id="PF00296">
    <property type="entry name" value="Bac_luciferase"/>
    <property type="match status" value="1"/>
</dbReference>
<proteinExistence type="predicted"/>
<dbReference type="Proteomes" id="UP001521150">
    <property type="component" value="Unassembled WGS sequence"/>
</dbReference>
<accession>A0ABS8ZCV0</accession>
<dbReference type="InterPro" id="IPR019910">
    <property type="entry name" value="Lucif-like_OxRdtase_MSMEG_4879"/>
</dbReference>
<sequence length="296" mass="30925">MSLPSNAPVGANAVDTYIELTRAAAGVGLTQIWFAQLFDIDAISVAALAGRAVAGIEVGTGIVPMTGRHPLAVAQQANTAQAATGGRFTLGIGLGAKAVAESSFGATWDRPIKHLREYLQVLRVATSEHDVDFQGETVVAKNFLPAKVPGATPMPIIVAAMGPQALKVTGELADGTIPFLAVPKVIEQDIVPALPETARVVATFPGLVTSNVDEMKAVARQQLDIYGQIPSYRAVLDKAGLDHAVEAAVIGSEEDLAAEVRRYFDAGATDVVVSHTGIGSAEDRERTWAALGRLAR</sequence>
<keyword evidence="3" id="KW-1185">Reference proteome</keyword>
<dbReference type="EMBL" id="JAJVCN010000002">
    <property type="protein sequence ID" value="MCE7005272.1"/>
    <property type="molecule type" value="Genomic_DNA"/>
</dbReference>
<dbReference type="SUPFAM" id="SSF51679">
    <property type="entry name" value="Bacterial luciferase-like"/>
    <property type="match status" value="1"/>
</dbReference>
<protein>
    <submittedName>
        <fullName evidence="2">TIGR03564 family F420-dependent LLM class oxidoreductase</fullName>
        <ecNumber evidence="2">1.-.-.-</ecNumber>
    </submittedName>
</protein>
<dbReference type="InterPro" id="IPR036661">
    <property type="entry name" value="Luciferase-like_sf"/>
</dbReference>
<dbReference type="RefSeq" id="WP_233726858.1">
    <property type="nucleotide sequence ID" value="NZ_JAJVCN010000002.1"/>
</dbReference>
<organism evidence="2 3">
    <name type="scientific">Kibdelosporangium philippinense</name>
    <dbReference type="NCBI Taxonomy" id="211113"/>
    <lineage>
        <taxon>Bacteria</taxon>
        <taxon>Bacillati</taxon>
        <taxon>Actinomycetota</taxon>
        <taxon>Actinomycetes</taxon>
        <taxon>Pseudonocardiales</taxon>
        <taxon>Pseudonocardiaceae</taxon>
        <taxon>Kibdelosporangium</taxon>
    </lineage>
</organism>
<gene>
    <name evidence="2" type="ORF">LWC34_20925</name>
</gene>
<dbReference type="InterPro" id="IPR011251">
    <property type="entry name" value="Luciferase-like_dom"/>
</dbReference>
<evidence type="ECO:0000313" key="2">
    <source>
        <dbReference type="EMBL" id="MCE7005272.1"/>
    </source>
</evidence>
<evidence type="ECO:0000259" key="1">
    <source>
        <dbReference type="Pfam" id="PF00296"/>
    </source>
</evidence>